<reference evidence="3 4" key="1">
    <citation type="journal article" date="2011" name="J. Bacteriol.">
        <title>Complete genome sequence of Burkholderia gladioli BSR3.</title>
        <authorList>
            <person name="Seo Y.S."/>
            <person name="Lim J."/>
            <person name="Choi B.S."/>
            <person name="Kim H."/>
            <person name="Goo E."/>
            <person name="Lee B."/>
            <person name="Lim J.S."/>
            <person name="Choi I.Y."/>
            <person name="Moon J.S."/>
            <person name="Kim J."/>
            <person name="Hwang I."/>
        </authorList>
    </citation>
    <scope>NUCLEOTIDE SEQUENCE [LARGE SCALE GENOMIC DNA]</scope>
    <source>
        <strain evidence="3 4">BSR3</strain>
    </source>
</reference>
<dbReference type="GO" id="GO:0016757">
    <property type="term" value="F:glycosyltransferase activity"/>
    <property type="evidence" value="ECO:0007669"/>
    <property type="project" value="InterPro"/>
</dbReference>
<dbReference type="eggNOG" id="COG0438">
    <property type="taxonomic scope" value="Bacteria"/>
</dbReference>
<organism evidence="3 4">
    <name type="scientific">Burkholderia gladioli (strain BSR3)</name>
    <dbReference type="NCBI Taxonomy" id="999541"/>
    <lineage>
        <taxon>Bacteria</taxon>
        <taxon>Pseudomonadati</taxon>
        <taxon>Pseudomonadota</taxon>
        <taxon>Betaproteobacteria</taxon>
        <taxon>Burkholderiales</taxon>
        <taxon>Burkholderiaceae</taxon>
        <taxon>Burkholderia</taxon>
    </lineage>
</organism>
<name>F2L9B0_BURGS</name>
<accession>F2L9B0</accession>
<feature type="domain" description="Glucosyltransferase 3-like N-terminal" evidence="2">
    <location>
        <begin position="105"/>
        <end position="176"/>
    </location>
</feature>
<dbReference type="Pfam" id="PF26334">
    <property type="entry name" value="Gtf3_N"/>
    <property type="match status" value="1"/>
</dbReference>
<feature type="domain" description="Glycosyl transferase family 1" evidence="1">
    <location>
        <begin position="208"/>
        <end position="329"/>
    </location>
</feature>
<dbReference type="Gene3D" id="3.40.50.2000">
    <property type="entry name" value="Glycogen Phosphorylase B"/>
    <property type="match status" value="1"/>
</dbReference>
<evidence type="ECO:0000259" key="2">
    <source>
        <dbReference type="Pfam" id="PF26334"/>
    </source>
</evidence>
<proteinExistence type="predicted"/>
<dbReference type="CDD" id="cd03809">
    <property type="entry name" value="GT4_MtfB-like"/>
    <property type="match status" value="1"/>
</dbReference>
<sequence length="388" mass="43912">MAQLSNIFLDVSRLLSRLAKGLHATGVDRVGLAYVDRYGAQARAILSEQGFIHTLSREDSQFLFRMLLEGRARPRGRIRATLLRSLLKSPFKRELPSEGYLLHTSHNGMEFTRYYARLRKLGVRTIFMVHDLIPLTHAEYCRPNVDRVHRQRIHSALRHADGLIANSQDTLHALQSEAERVGVPLPRTAVAHLAPGIHPDFDAPRLIDEPYFVMLGTIEPRKNHWLILHVWREIVAQAGAAAPKLVIIGRRGWECENVVDMLERCESLKGTVIEEADCSDSRLQSWLAHARALLFPSFVEGYGMPLVEALALRTPVIASDLDVFHEIAANIPDYLNPLDGPAWQASIMAYSRQDSPERARQISRMASFRPPSWDEHFAHVDRLLASLI</sequence>
<protein>
    <submittedName>
        <fullName evidence="3">Glycosyltransferase</fullName>
    </submittedName>
</protein>
<dbReference type="EMBL" id="CP002599">
    <property type="protein sequence ID" value="AEA59385.1"/>
    <property type="molecule type" value="Genomic_DNA"/>
</dbReference>
<dbReference type="STRING" id="999541.bgla_1g06930"/>
<evidence type="ECO:0000259" key="1">
    <source>
        <dbReference type="Pfam" id="PF00534"/>
    </source>
</evidence>
<evidence type="ECO:0000313" key="3">
    <source>
        <dbReference type="EMBL" id="AEA59385.1"/>
    </source>
</evidence>
<dbReference type="Pfam" id="PF00534">
    <property type="entry name" value="Glycos_transf_1"/>
    <property type="match status" value="1"/>
</dbReference>
<dbReference type="InterPro" id="IPR001296">
    <property type="entry name" value="Glyco_trans_1"/>
</dbReference>
<dbReference type="PANTHER" id="PTHR46401">
    <property type="entry name" value="GLYCOSYLTRANSFERASE WBBK-RELATED"/>
    <property type="match status" value="1"/>
</dbReference>
<keyword evidence="4" id="KW-1185">Reference proteome</keyword>
<dbReference type="Proteomes" id="UP000008316">
    <property type="component" value="Chromosome 1"/>
</dbReference>
<dbReference type="PANTHER" id="PTHR46401:SF9">
    <property type="entry name" value="MANNOSYLTRANSFERASE A"/>
    <property type="match status" value="1"/>
</dbReference>
<keyword evidence="3" id="KW-0808">Transferase</keyword>
<evidence type="ECO:0000313" key="4">
    <source>
        <dbReference type="Proteomes" id="UP000008316"/>
    </source>
</evidence>
<dbReference type="HOGENOM" id="CLU_009583_34_0_4"/>
<dbReference type="InterPro" id="IPR058591">
    <property type="entry name" value="Gtf3_N"/>
</dbReference>
<dbReference type="SUPFAM" id="SSF53756">
    <property type="entry name" value="UDP-Glycosyltransferase/glycogen phosphorylase"/>
    <property type="match status" value="1"/>
</dbReference>
<dbReference type="AlphaFoldDB" id="F2L9B0"/>
<gene>
    <name evidence="3" type="ordered locus">bgla_1g06930</name>
</gene>
<dbReference type="KEGG" id="bgd:bgla_1g06930"/>